<reference evidence="1 2" key="1">
    <citation type="journal article" date="2016" name="Nat. Commun.">
        <title>Thousands of microbial genomes shed light on interconnected biogeochemical processes in an aquifer system.</title>
        <authorList>
            <person name="Anantharaman K."/>
            <person name="Brown C.T."/>
            <person name="Hug L.A."/>
            <person name="Sharon I."/>
            <person name="Castelle C.J."/>
            <person name="Probst A.J."/>
            <person name="Thomas B.C."/>
            <person name="Singh A."/>
            <person name="Wilkins M.J."/>
            <person name="Karaoz U."/>
            <person name="Brodie E.L."/>
            <person name="Williams K.H."/>
            <person name="Hubbard S.S."/>
            <person name="Banfield J.F."/>
        </authorList>
    </citation>
    <scope>NUCLEOTIDE SEQUENCE [LARGE SCALE GENOMIC DNA]</scope>
</reference>
<organism evidence="1 2">
    <name type="scientific">Candidatus Woesebacteria bacterium RBG_13_36_22</name>
    <dbReference type="NCBI Taxonomy" id="1802478"/>
    <lineage>
        <taxon>Bacteria</taxon>
        <taxon>Candidatus Woeseibacteriota</taxon>
    </lineage>
</organism>
<dbReference type="AlphaFoldDB" id="A0A1F7WZC1"/>
<protein>
    <submittedName>
        <fullName evidence="1">Uncharacterized protein</fullName>
    </submittedName>
</protein>
<gene>
    <name evidence="1" type="ORF">A2Z67_05650</name>
</gene>
<evidence type="ECO:0000313" key="1">
    <source>
        <dbReference type="EMBL" id="OGM08087.1"/>
    </source>
</evidence>
<name>A0A1F7WZC1_9BACT</name>
<proteinExistence type="predicted"/>
<evidence type="ECO:0000313" key="2">
    <source>
        <dbReference type="Proteomes" id="UP000176939"/>
    </source>
</evidence>
<sequence>MTEERCRTSVGEAGDIIATAQRLIEAGVLTGDNELIKAGKERLIEVWPTEIVNLHVNLYIEDLRNDLANSG</sequence>
<dbReference type="Proteomes" id="UP000176939">
    <property type="component" value="Unassembled WGS sequence"/>
</dbReference>
<accession>A0A1F7WZC1</accession>
<dbReference type="EMBL" id="MGFQ01000058">
    <property type="protein sequence ID" value="OGM08087.1"/>
    <property type="molecule type" value="Genomic_DNA"/>
</dbReference>
<comment type="caution">
    <text evidence="1">The sequence shown here is derived from an EMBL/GenBank/DDBJ whole genome shotgun (WGS) entry which is preliminary data.</text>
</comment>